<dbReference type="InterPro" id="IPR042530">
    <property type="entry name" value="EME1/EME2_C"/>
</dbReference>
<dbReference type="PANTHER" id="PTHR13451:SF0">
    <property type="entry name" value="CROSSOVER JUNCTION ENDONUCLEASE MUS81"/>
    <property type="match status" value="1"/>
</dbReference>
<evidence type="ECO:0000256" key="10">
    <source>
        <dbReference type="ARBA" id="ARBA00023204"/>
    </source>
</evidence>
<comment type="similarity">
    <text evidence="2">Belongs to the XPF family.</text>
</comment>
<evidence type="ECO:0000256" key="3">
    <source>
        <dbReference type="ARBA" id="ARBA00022722"/>
    </source>
</evidence>
<dbReference type="InterPro" id="IPR047416">
    <property type="entry name" value="XPF_nuclease_Mus81"/>
</dbReference>
<dbReference type="GO" id="GO:0008821">
    <property type="term" value="F:crossover junction DNA endonuclease activity"/>
    <property type="evidence" value="ECO:0007669"/>
    <property type="project" value="InterPro"/>
</dbReference>
<keyword evidence="4" id="KW-0479">Metal-binding</keyword>
<evidence type="ECO:0000256" key="2">
    <source>
        <dbReference type="ARBA" id="ARBA00010015"/>
    </source>
</evidence>
<evidence type="ECO:0000256" key="8">
    <source>
        <dbReference type="ARBA" id="ARBA00022842"/>
    </source>
</evidence>
<accession>A0A6C0KJV3</accession>
<dbReference type="CDD" id="cd20074">
    <property type="entry name" value="XPF_nuclease_Mus81"/>
    <property type="match status" value="1"/>
</dbReference>
<dbReference type="AlphaFoldDB" id="A0A6C0KJV3"/>
<dbReference type="PANTHER" id="PTHR13451">
    <property type="entry name" value="CLASS II CROSSOVER JUNCTION ENDONUCLEASE MUS81"/>
    <property type="match status" value="1"/>
</dbReference>
<dbReference type="EMBL" id="MN740893">
    <property type="protein sequence ID" value="QHU16960.1"/>
    <property type="molecule type" value="Genomic_DNA"/>
</dbReference>
<evidence type="ECO:0000256" key="1">
    <source>
        <dbReference type="ARBA" id="ARBA00001946"/>
    </source>
</evidence>
<dbReference type="GO" id="GO:0005634">
    <property type="term" value="C:nucleus"/>
    <property type="evidence" value="ECO:0007669"/>
    <property type="project" value="TreeGrafter"/>
</dbReference>
<dbReference type="GO" id="GO:0048257">
    <property type="term" value="F:3'-flap endonuclease activity"/>
    <property type="evidence" value="ECO:0007669"/>
    <property type="project" value="TreeGrafter"/>
</dbReference>
<dbReference type="GO" id="GO:0000727">
    <property type="term" value="P:double-strand break repair via break-induced replication"/>
    <property type="evidence" value="ECO:0007669"/>
    <property type="project" value="TreeGrafter"/>
</dbReference>
<organism evidence="12">
    <name type="scientific">viral metagenome</name>
    <dbReference type="NCBI Taxonomy" id="1070528"/>
    <lineage>
        <taxon>unclassified sequences</taxon>
        <taxon>metagenomes</taxon>
        <taxon>organismal metagenomes</taxon>
    </lineage>
</organism>
<dbReference type="GO" id="GO:0031573">
    <property type="term" value="P:mitotic intra-S DNA damage checkpoint signaling"/>
    <property type="evidence" value="ECO:0007669"/>
    <property type="project" value="TreeGrafter"/>
</dbReference>
<evidence type="ECO:0000256" key="7">
    <source>
        <dbReference type="ARBA" id="ARBA00022801"/>
    </source>
</evidence>
<dbReference type="GO" id="GO:0000712">
    <property type="term" value="P:resolution of meiotic recombination intermediates"/>
    <property type="evidence" value="ECO:0007669"/>
    <property type="project" value="TreeGrafter"/>
</dbReference>
<evidence type="ECO:0000256" key="6">
    <source>
        <dbReference type="ARBA" id="ARBA00022763"/>
    </source>
</evidence>
<evidence type="ECO:0000313" key="12">
    <source>
        <dbReference type="EMBL" id="QHU16960.1"/>
    </source>
</evidence>
<dbReference type="InterPro" id="IPR011335">
    <property type="entry name" value="Restrct_endonuc-II-like"/>
</dbReference>
<keyword evidence="8" id="KW-0460">Magnesium</keyword>
<keyword evidence="5" id="KW-0255">Endonuclease</keyword>
<reference evidence="12" key="1">
    <citation type="journal article" date="2020" name="Nature">
        <title>Giant virus diversity and host interactions through global metagenomics.</title>
        <authorList>
            <person name="Schulz F."/>
            <person name="Roux S."/>
            <person name="Paez-Espino D."/>
            <person name="Jungbluth S."/>
            <person name="Walsh D.A."/>
            <person name="Denef V.J."/>
            <person name="McMahon K.D."/>
            <person name="Konstantinidis K.T."/>
            <person name="Eloe-Fadrosh E.A."/>
            <person name="Kyrpides N.C."/>
            <person name="Woyke T."/>
        </authorList>
    </citation>
    <scope>NUCLEOTIDE SEQUENCE</scope>
    <source>
        <strain evidence="12">GVMAG-S-3300012000-53</strain>
    </source>
</reference>
<dbReference type="GO" id="GO:0006308">
    <property type="term" value="P:DNA catabolic process"/>
    <property type="evidence" value="ECO:0007669"/>
    <property type="project" value="InterPro"/>
</dbReference>
<dbReference type="InterPro" id="IPR033309">
    <property type="entry name" value="Mus81"/>
</dbReference>
<evidence type="ECO:0000256" key="4">
    <source>
        <dbReference type="ARBA" id="ARBA00022723"/>
    </source>
</evidence>
<name>A0A6C0KJV3_9ZZZZ</name>
<dbReference type="GO" id="GO:0046872">
    <property type="term" value="F:metal ion binding"/>
    <property type="evidence" value="ECO:0007669"/>
    <property type="project" value="UniProtKB-KW"/>
</dbReference>
<keyword evidence="9" id="KW-0233">DNA recombination</keyword>
<dbReference type="Gene3D" id="3.40.50.10130">
    <property type="match status" value="1"/>
</dbReference>
<proteinExistence type="inferred from homology"/>
<dbReference type="GO" id="GO:0048476">
    <property type="term" value="C:Holliday junction resolvase complex"/>
    <property type="evidence" value="ECO:0007669"/>
    <property type="project" value="TreeGrafter"/>
</dbReference>
<evidence type="ECO:0000259" key="11">
    <source>
        <dbReference type="SMART" id="SM00891"/>
    </source>
</evidence>
<evidence type="ECO:0000256" key="9">
    <source>
        <dbReference type="ARBA" id="ARBA00023172"/>
    </source>
</evidence>
<dbReference type="Gene3D" id="1.10.150.670">
    <property type="entry name" value="Crossover junction endonuclease EME1, DNA-binding domain"/>
    <property type="match status" value="1"/>
</dbReference>
<protein>
    <recommendedName>
        <fullName evidence="11">ERCC4 domain-containing protein</fullName>
    </recommendedName>
</protein>
<comment type="cofactor">
    <cofactor evidence="1">
        <name>Mg(2+)</name>
        <dbReference type="ChEBI" id="CHEBI:18420"/>
    </cofactor>
</comment>
<keyword evidence="7" id="KW-0378">Hydrolase</keyword>
<keyword evidence="6" id="KW-0227">DNA damage</keyword>
<dbReference type="Pfam" id="PF02732">
    <property type="entry name" value="ERCC4"/>
    <property type="match status" value="1"/>
</dbReference>
<dbReference type="GO" id="GO:0003677">
    <property type="term" value="F:DNA binding"/>
    <property type="evidence" value="ECO:0007669"/>
    <property type="project" value="InterPro"/>
</dbReference>
<keyword evidence="3" id="KW-0540">Nuclease</keyword>
<evidence type="ECO:0000256" key="5">
    <source>
        <dbReference type="ARBA" id="ARBA00022759"/>
    </source>
</evidence>
<dbReference type="SUPFAM" id="SSF52980">
    <property type="entry name" value="Restriction endonuclease-like"/>
    <property type="match status" value="1"/>
</dbReference>
<feature type="domain" description="ERCC4" evidence="11">
    <location>
        <begin position="2"/>
        <end position="95"/>
    </location>
</feature>
<keyword evidence="10" id="KW-0234">DNA repair</keyword>
<sequence>MKVIIDERERELYEKCYGIVHSNGTYVVLSKEVLALGDIFITTDEGKHVLIIERKSLSDLLASIKDGRYEEQSYRLTHSSNMPPHSILYIIEGQFSQLRTSMEKKIVYSAITSLNFFKGFSVIRTNNLVETAEQIVWMAEKIERNFLRCVFPYYLQPQYCKYMQMPEPPANAPIDKIEEDSEERPRVSVLENIMNPTARVGEMFTVPPESLPSPSEITSANYCTVVKKVKKDNVTPENIGEIILCQIPGISAVTAMAVMKKFGTFPNLIKELQSNPQCLEDIQCDTKGKVRKIGKNCVENIKKYLLQAPMNS</sequence>
<dbReference type="SMART" id="SM00891">
    <property type="entry name" value="ERCC4"/>
    <property type="match status" value="1"/>
</dbReference>
<dbReference type="InterPro" id="IPR006166">
    <property type="entry name" value="ERCC4_domain"/>
</dbReference>